<organism evidence="2 4">
    <name type="scientific">Methylobacterium phyllosphaerae</name>
    <dbReference type="NCBI Taxonomy" id="418223"/>
    <lineage>
        <taxon>Bacteria</taxon>
        <taxon>Pseudomonadati</taxon>
        <taxon>Pseudomonadota</taxon>
        <taxon>Alphaproteobacteria</taxon>
        <taxon>Hyphomicrobiales</taxon>
        <taxon>Methylobacteriaceae</taxon>
        <taxon>Methylobacterium</taxon>
    </lineage>
</organism>
<evidence type="ECO:0000313" key="4">
    <source>
        <dbReference type="Proteomes" id="UP000199140"/>
    </source>
</evidence>
<proteinExistence type="predicted"/>
<dbReference type="Proteomes" id="UP000199140">
    <property type="component" value="Unassembled WGS sequence"/>
</dbReference>
<dbReference type="EMBL" id="CP015367">
    <property type="protein sequence ID" value="APT31378.1"/>
    <property type="molecule type" value="Genomic_DNA"/>
</dbReference>
<dbReference type="AlphaFoldDB" id="A0AAE8L5Q2"/>
<evidence type="ECO:0000313" key="2">
    <source>
        <dbReference type="EMBL" id="SFG64233.1"/>
    </source>
</evidence>
<dbReference type="KEGG" id="mphy:MCBMB27_02087"/>
<dbReference type="EMBL" id="FOPK01000006">
    <property type="protein sequence ID" value="SFG64233.1"/>
    <property type="molecule type" value="Genomic_DNA"/>
</dbReference>
<reference evidence="2 4" key="2">
    <citation type="submission" date="2016-10" db="EMBL/GenBank/DDBJ databases">
        <authorList>
            <person name="Varghese N."/>
            <person name="Submissions S."/>
        </authorList>
    </citation>
    <scope>NUCLEOTIDE SEQUENCE [LARGE SCALE GENOMIC DNA]</scope>
    <source>
        <strain evidence="2 4">CBMB27</strain>
    </source>
</reference>
<evidence type="ECO:0000313" key="1">
    <source>
        <dbReference type="EMBL" id="APT31378.1"/>
    </source>
</evidence>
<evidence type="ECO:0000313" key="3">
    <source>
        <dbReference type="Proteomes" id="UP000185487"/>
    </source>
</evidence>
<name>A0AAE8L5Q2_9HYPH</name>
<sequence length="316" mass="34019">MGLEEYRGGVLLREYFQGGSVYSCRYQISLPASLICVRKRHHTMQTKLQSLKDAAARQDWQSALRIAAKFADLGEHKAAIVRGHEAYGNARFAKQLGRDPQGDIDAGILALCARYRLNHDGSPCEEPKAYSLKSNCIRAARKALGAEAQADRDFTLTATHAGWVWAPVSAEQEGPQALLPPTDALQAPAEGPTPVIEAPKAVPAPEKPARASSEAVIAKRRLMLSEADARGFSARWLGAMQAAAAGELPEAPDFSKPTHVSGRKWLAEAVALQAAGDIEGLRALVYDPEGSTGGALHRFVRFSISALEAKDHAHAR</sequence>
<keyword evidence="3" id="KW-1185">Reference proteome</keyword>
<reference evidence="1 3" key="1">
    <citation type="submission" date="2016-04" db="EMBL/GenBank/DDBJ databases">
        <title>Complete genome sequencing and analysis of CBMB27, Methylobacterium phyllosphaerae isolated from leaf tissues of rice (Oryza sativa L.).</title>
        <authorList>
            <person name="Lee Y."/>
            <person name="Hwangbo K."/>
            <person name="Chung H."/>
            <person name="Yoo J."/>
            <person name="Kim K.Y."/>
            <person name="Sa T.M."/>
            <person name="Um Y."/>
            <person name="Madhaiyan M."/>
        </authorList>
    </citation>
    <scope>NUCLEOTIDE SEQUENCE [LARGE SCALE GENOMIC DNA]</scope>
    <source>
        <strain evidence="1 3">CBMB27</strain>
    </source>
</reference>
<gene>
    <name evidence="1" type="ORF">MCBMB27_02087</name>
    <name evidence="2" type="ORF">SAMN05192567_10636</name>
</gene>
<accession>A0AAE8L5Q2</accession>
<protein>
    <submittedName>
        <fullName evidence="2">Uncharacterized protein</fullName>
    </submittedName>
</protein>
<dbReference type="Proteomes" id="UP000185487">
    <property type="component" value="Chromosome"/>
</dbReference>